<evidence type="ECO:0000256" key="6">
    <source>
        <dbReference type="SAM" id="Phobius"/>
    </source>
</evidence>
<feature type="transmembrane region" description="Helical" evidence="6">
    <location>
        <begin position="423"/>
        <end position="446"/>
    </location>
</feature>
<reference evidence="7" key="2">
    <citation type="journal article" date="2023" name="Microorganisms">
        <title>Isolation and Genomic Characteristics of Cat-Borne Campylobacter felis sp. nov. and Sheep-Borne Campylobacter ovis sp. nov.</title>
        <authorList>
            <person name="Wang H."/>
            <person name="Li Y."/>
            <person name="Gu Y."/>
            <person name="Zhou G."/>
            <person name="Chen X."/>
            <person name="Zhang X."/>
            <person name="Shao Z."/>
            <person name="Zhang J."/>
            <person name="Zhang M."/>
        </authorList>
    </citation>
    <scope>NUCLEOTIDE SEQUENCE</scope>
    <source>
        <strain evidence="7">PS10</strain>
    </source>
</reference>
<evidence type="ECO:0000256" key="2">
    <source>
        <dbReference type="ARBA" id="ARBA00022448"/>
    </source>
</evidence>
<dbReference type="InterPro" id="IPR000175">
    <property type="entry name" value="Na/ntran_symport"/>
</dbReference>
<feature type="transmembrane region" description="Helical" evidence="6">
    <location>
        <begin position="249"/>
        <end position="272"/>
    </location>
</feature>
<reference evidence="7" key="1">
    <citation type="submission" date="2022-08" db="EMBL/GenBank/DDBJ databases">
        <authorList>
            <person name="Wang H."/>
        </authorList>
    </citation>
    <scope>NUCLEOTIDE SEQUENCE</scope>
    <source>
        <strain evidence="7">PS10</strain>
    </source>
</reference>
<keyword evidence="3 6" id="KW-0812">Transmembrane</keyword>
<feature type="transmembrane region" description="Helical" evidence="6">
    <location>
        <begin position="40"/>
        <end position="63"/>
    </location>
</feature>
<dbReference type="EMBL" id="JANURM010000003">
    <property type="protein sequence ID" value="MDL0088566.1"/>
    <property type="molecule type" value="Genomic_DNA"/>
</dbReference>
<feature type="transmembrane region" description="Helical" evidence="6">
    <location>
        <begin position="84"/>
        <end position="111"/>
    </location>
</feature>
<dbReference type="CDD" id="cd10336">
    <property type="entry name" value="SLC6sbd_Tyt1-Like"/>
    <property type="match status" value="1"/>
</dbReference>
<dbReference type="RefSeq" id="WP_284937220.1">
    <property type="nucleotide sequence ID" value="NZ_JANURM010000003.1"/>
</dbReference>
<feature type="transmembrane region" description="Helical" evidence="6">
    <location>
        <begin position="140"/>
        <end position="159"/>
    </location>
</feature>
<comment type="subcellular location">
    <subcellularLocation>
        <location evidence="1">Membrane</location>
        <topology evidence="1">Multi-pass membrane protein</topology>
    </subcellularLocation>
</comment>
<protein>
    <submittedName>
        <fullName evidence="7">Sodium-dependent transporter</fullName>
    </submittedName>
</protein>
<feature type="transmembrane region" description="Helical" evidence="6">
    <location>
        <begin position="9"/>
        <end position="28"/>
    </location>
</feature>
<gene>
    <name evidence="7" type="ORF">NYG85_04160</name>
</gene>
<dbReference type="InterPro" id="IPR037272">
    <property type="entry name" value="SNS_sf"/>
</dbReference>
<accession>A0ABT7HNW1</accession>
<keyword evidence="8" id="KW-1185">Reference proteome</keyword>
<evidence type="ECO:0000313" key="8">
    <source>
        <dbReference type="Proteomes" id="UP001173801"/>
    </source>
</evidence>
<keyword evidence="5 6" id="KW-0472">Membrane</keyword>
<name>A0ABT7HNW1_9BACT</name>
<dbReference type="InterPro" id="IPR047218">
    <property type="entry name" value="YocR/YhdH-like"/>
</dbReference>
<organism evidence="7 8">
    <name type="scientific">Campylobacter gastrosuis</name>
    <dbReference type="NCBI Taxonomy" id="2974576"/>
    <lineage>
        <taxon>Bacteria</taxon>
        <taxon>Pseudomonadati</taxon>
        <taxon>Campylobacterota</taxon>
        <taxon>Epsilonproteobacteria</taxon>
        <taxon>Campylobacterales</taxon>
        <taxon>Campylobacteraceae</taxon>
        <taxon>Campylobacter</taxon>
    </lineage>
</organism>
<feature type="transmembrane region" description="Helical" evidence="6">
    <location>
        <begin position="171"/>
        <end position="189"/>
    </location>
</feature>
<dbReference type="PRINTS" id="PR00176">
    <property type="entry name" value="NANEUSMPORT"/>
</dbReference>
<evidence type="ECO:0000256" key="4">
    <source>
        <dbReference type="ARBA" id="ARBA00022989"/>
    </source>
</evidence>
<dbReference type="Pfam" id="PF00209">
    <property type="entry name" value="SNF"/>
    <property type="match status" value="2"/>
</dbReference>
<dbReference type="PANTHER" id="PTHR42948">
    <property type="entry name" value="TRANSPORTER"/>
    <property type="match status" value="1"/>
</dbReference>
<evidence type="ECO:0000256" key="3">
    <source>
        <dbReference type="ARBA" id="ARBA00022692"/>
    </source>
</evidence>
<dbReference type="NCBIfam" id="NF037979">
    <property type="entry name" value="Na_transp"/>
    <property type="match status" value="1"/>
</dbReference>
<dbReference type="SUPFAM" id="SSF161070">
    <property type="entry name" value="SNF-like"/>
    <property type="match status" value="1"/>
</dbReference>
<sequence length="448" mass="49435">MEKEYFGKIGYVLAVAGSAVGLGAIWKFPYVVGENGGSAFVLLYIFICAIVAVPVFLAELSIGKLSESDSVNAFRKLAHKNEKFWSCVGGMTMVTAAVISSYYLVIIGWVYRYLWLSFSKLPKNLDEANAIFGEFLSQDALTQFICFAFAFGTCMLILSRGVKSGIEKMSVLMMPALFLMLMFMLFYSFSMDGFAKAAKFLLVPDFSKITLSSFFYALGLAFFTMSLGMAVIITYSASLSDDTNLFRSTLSVVGINILIAIIAGLVIFTFVFEYDAVPSQGVGLVFKSLPTLFANLGAIGNILAVMFFTALSFAALTSAISIIEPFVFFLIREFKISRLKSLLFVGSGVFLLGILCIFANIKGVGEYYLVFGKDFFSFLDFTTEKILLPLGGIGGAIFAGYVIKKEALYTLFKPYMSDFVFNLWYALLRYVSPIFVLVIMINTLFFTA</sequence>
<evidence type="ECO:0000256" key="5">
    <source>
        <dbReference type="ARBA" id="ARBA00023136"/>
    </source>
</evidence>
<evidence type="ECO:0000313" key="7">
    <source>
        <dbReference type="EMBL" id="MDL0088566.1"/>
    </source>
</evidence>
<evidence type="ECO:0000256" key="1">
    <source>
        <dbReference type="ARBA" id="ARBA00004141"/>
    </source>
</evidence>
<dbReference type="Proteomes" id="UP001173801">
    <property type="component" value="Unassembled WGS sequence"/>
</dbReference>
<feature type="transmembrane region" description="Helical" evidence="6">
    <location>
        <begin position="209"/>
        <end position="237"/>
    </location>
</feature>
<dbReference type="PROSITE" id="PS50267">
    <property type="entry name" value="NA_NEUROTRAN_SYMP_3"/>
    <property type="match status" value="1"/>
</dbReference>
<comment type="caution">
    <text evidence="7">The sequence shown here is derived from an EMBL/GenBank/DDBJ whole genome shotgun (WGS) entry which is preliminary data.</text>
</comment>
<feature type="transmembrane region" description="Helical" evidence="6">
    <location>
        <begin position="341"/>
        <end position="361"/>
    </location>
</feature>
<proteinExistence type="predicted"/>
<keyword evidence="2" id="KW-0813">Transport</keyword>
<feature type="transmembrane region" description="Helical" evidence="6">
    <location>
        <begin position="386"/>
        <end position="403"/>
    </location>
</feature>
<keyword evidence="4 6" id="KW-1133">Transmembrane helix</keyword>
<feature type="transmembrane region" description="Helical" evidence="6">
    <location>
        <begin position="292"/>
        <end position="320"/>
    </location>
</feature>
<dbReference type="PANTHER" id="PTHR42948:SF1">
    <property type="entry name" value="TRANSPORTER"/>
    <property type="match status" value="1"/>
</dbReference>